<dbReference type="GO" id="GO:0004252">
    <property type="term" value="F:serine-type endopeptidase activity"/>
    <property type="evidence" value="ECO:0007669"/>
    <property type="project" value="InterPro"/>
</dbReference>
<dbReference type="GO" id="GO:0006508">
    <property type="term" value="P:proteolysis"/>
    <property type="evidence" value="ECO:0007669"/>
    <property type="project" value="InterPro"/>
</dbReference>
<dbReference type="PANTHER" id="PTHR24260:SF134">
    <property type="entry name" value="AT07769P-RELATED"/>
    <property type="match status" value="1"/>
</dbReference>
<dbReference type="PROSITE" id="PS00135">
    <property type="entry name" value="TRYPSIN_SER"/>
    <property type="match status" value="1"/>
</dbReference>
<dbReference type="STRING" id="7102.A0A2A4JSK1"/>
<feature type="signal peptide" evidence="2">
    <location>
        <begin position="1"/>
        <end position="17"/>
    </location>
</feature>
<dbReference type="SUPFAM" id="SSF50494">
    <property type="entry name" value="Trypsin-like serine proteases"/>
    <property type="match status" value="1"/>
</dbReference>
<dbReference type="PANTHER" id="PTHR24260">
    <property type="match status" value="1"/>
</dbReference>
<dbReference type="PRINTS" id="PR00722">
    <property type="entry name" value="CHYMOTRYPSIN"/>
</dbReference>
<dbReference type="InterPro" id="IPR001314">
    <property type="entry name" value="Peptidase_S1A"/>
</dbReference>
<accession>A0A2A4JSK1</accession>
<keyword evidence="1" id="KW-1015">Disulfide bond</keyword>
<sequence>MKFLTLFLLCLVAVACARHITLEDVIDLEKNSAYGYIDRIGVPLAEKVRKAEEEAQRNPSRIAGGSFAFLGQFPYQVGLLTERPNSASLASAVLVSPTRVLTAAHNLDDGVAVATSITVVLGSITLFTGGTRIVTTSYVLHENWSSLVSRVLNDIAMVNLPLAVSTSSIIAPIALPSGDQLNDDFAGDIAIASGFGITPISSVPTINQQLSFVDLPVITNAECAVNFGSTIQPSNICTSGAGNRGICTGDSGGPLAVVRNNSPLLIGISSFGSLEGCGSNNPSGFARVTSFMSWINSRL</sequence>
<organism evidence="4">
    <name type="scientific">Heliothis virescens</name>
    <name type="common">Tobacco budworm moth</name>
    <dbReference type="NCBI Taxonomy" id="7102"/>
    <lineage>
        <taxon>Eukaryota</taxon>
        <taxon>Metazoa</taxon>
        <taxon>Ecdysozoa</taxon>
        <taxon>Arthropoda</taxon>
        <taxon>Hexapoda</taxon>
        <taxon>Insecta</taxon>
        <taxon>Pterygota</taxon>
        <taxon>Neoptera</taxon>
        <taxon>Endopterygota</taxon>
        <taxon>Lepidoptera</taxon>
        <taxon>Glossata</taxon>
        <taxon>Ditrysia</taxon>
        <taxon>Noctuoidea</taxon>
        <taxon>Noctuidae</taxon>
        <taxon>Heliothinae</taxon>
        <taxon>Heliothis</taxon>
    </lineage>
</organism>
<dbReference type="EMBL" id="NWSH01000651">
    <property type="protein sequence ID" value="PCG75017.1"/>
    <property type="molecule type" value="Genomic_DNA"/>
</dbReference>
<gene>
    <name evidence="4" type="ORF">B5V51_12399</name>
</gene>
<dbReference type="InterPro" id="IPR009003">
    <property type="entry name" value="Peptidase_S1_PA"/>
</dbReference>
<dbReference type="PROSITE" id="PS51257">
    <property type="entry name" value="PROKAR_LIPOPROTEIN"/>
    <property type="match status" value="1"/>
</dbReference>
<dbReference type="PROSITE" id="PS50240">
    <property type="entry name" value="TRYPSIN_DOM"/>
    <property type="match status" value="1"/>
</dbReference>
<comment type="caution">
    <text evidence="4">The sequence shown here is derived from an EMBL/GenBank/DDBJ whole genome shotgun (WGS) entry which is preliminary data.</text>
</comment>
<evidence type="ECO:0000256" key="2">
    <source>
        <dbReference type="SAM" id="SignalP"/>
    </source>
</evidence>
<dbReference type="AlphaFoldDB" id="A0A2A4JSK1"/>
<reference evidence="4" key="1">
    <citation type="submission" date="2017-09" db="EMBL/GenBank/DDBJ databases">
        <title>Contemporary evolution of a Lepidopteran species, Heliothis virescens, in response to modern agricultural practices.</title>
        <authorList>
            <person name="Fritz M.L."/>
            <person name="Deyonke A.M."/>
            <person name="Papanicolaou A."/>
            <person name="Micinski S."/>
            <person name="Westbrook J."/>
            <person name="Gould F."/>
        </authorList>
    </citation>
    <scope>NUCLEOTIDE SEQUENCE [LARGE SCALE GENOMIC DNA]</scope>
    <source>
        <strain evidence="4">HvINT-</strain>
        <tissue evidence="4">Whole body</tissue>
    </source>
</reference>
<feature type="domain" description="Peptidase S1" evidence="3">
    <location>
        <begin position="62"/>
        <end position="299"/>
    </location>
</feature>
<feature type="chain" id="PRO_5012788431" description="Peptidase S1 domain-containing protein" evidence="2">
    <location>
        <begin position="18"/>
        <end position="299"/>
    </location>
</feature>
<dbReference type="Pfam" id="PF00089">
    <property type="entry name" value="Trypsin"/>
    <property type="match status" value="1"/>
</dbReference>
<dbReference type="SMART" id="SM00020">
    <property type="entry name" value="Tryp_SPc"/>
    <property type="match status" value="1"/>
</dbReference>
<evidence type="ECO:0000259" key="3">
    <source>
        <dbReference type="PROSITE" id="PS50240"/>
    </source>
</evidence>
<dbReference type="CDD" id="cd00190">
    <property type="entry name" value="Tryp_SPc"/>
    <property type="match status" value="1"/>
</dbReference>
<dbReference type="Gene3D" id="2.40.10.10">
    <property type="entry name" value="Trypsin-like serine proteases"/>
    <property type="match status" value="1"/>
</dbReference>
<protein>
    <recommendedName>
        <fullName evidence="3">Peptidase S1 domain-containing protein</fullName>
    </recommendedName>
</protein>
<name>A0A2A4JSK1_HELVI</name>
<dbReference type="InterPro" id="IPR043504">
    <property type="entry name" value="Peptidase_S1_PA_chymotrypsin"/>
</dbReference>
<dbReference type="InterPro" id="IPR001254">
    <property type="entry name" value="Trypsin_dom"/>
</dbReference>
<proteinExistence type="predicted"/>
<evidence type="ECO:0000256" key="1">
    <source>
        <dbReference type="ARBA" id="ARBA00023157"/>
    </source>
</evidence>
<dbReference type="InterPro" id="IPR051333">
    <property type="entry name" value="CLIP_Serine_Protease"/>
</dbReference>
<keyword evidence="2" id="KW-0732">Signal</keyword>
<dbReference type="InterPro" id="IPR033116">
    <property type="entry name" value="TRYPSIN_SER"/>
</dbReference>
<evidence type="ECO:0000313" key="4">
    <source>
        <dbReference type="EMBL" id="PCG75017.1"/>
    </source>
</evidence>